<evidence type="ECO:0000313" key="4">
    <source>
        <dbReference type="Proteomes" id="UP000008810"/>
    </source>
</evidence>
<evidence type="ECO:0000313" key="3">
    <source>
        <dbReference type="EnsemblPlants" id="PNT64826"/>
    </source>
</evidence>
<proteinExistence type="predicted"/>
<dbReference type="Proteomes" id="UP000008810">
    <property type="component" value="Chromosome 4"/>
</dbReference>
<dbReference type="EnsemblPlants" id="PNT64826">
    <property type="protein sequence ID" value="PNT64826"/>
    <property type="gene ID" value="BRADI_4g33575v3"/>
</dbReference>
<dbReference type="InParanoid" id="A0A2K2CS21"/>
<evidence type="ECO:0000313" key="2">
    <source>
        <dbReference type="EMBL" id="PNT64826.1"/>
    </source>
</evidence>
<reference evidence="3" key="3">
    <citation type="submission" date="2018-08" db="UniProtKB">
        <authorList>
            <consortium name="EnsemblPlants"/>
        </authorList>
    </citation>
    <scope>IDENTIFICATION</scope>
    <source>
        <strain evidence="3">cv. Bd21</strain>
    </source>
</reference>
<feature type="region of interest" description="Disordered" evidence="1">
    <location>
        <begin position="1"/>
        <end position="31"/>
    </location>
</feature>
<reference evidence="2" key="2">
    <citation type="submission" date="2017-06" db="EMBL/GenBank/DDBJ databases">
        <title>WGS assembly of Brachypodium distachyon.</title>
        <authorList>
            <consortium name="The International Brachypodium Initiative"/>
            <person name="Lucas S."/>
            <person name="Harmon-Smith M."/>
            <person name="Lail K."/>
            <person name="Tice H."/>
            <person name="Grimwood J."/>
            <person name="Bruce D."/>
            <person name="Barry K."/>
            <person name="Shu S."/>
            <person name="Lindquist E."/>
            <person name="Wang M."/>
            <person name="Pitluck S."/>
            <person name="Vogel J.P."/>
            <person name="Garvin D.F."/>
            <person name="Mockler T.C."/>
            <person name="Schmutz J."/>
            <person name="Rokhsar D."/>
            <person name="Bevan M.W."/>
        </authorList>
    </citation>
    <scope>NUCLEOTIDE SEQUENCE</scope>
    <source>
        <strain evidence="2">Bd21</strain>
    </source>
</reference>
<reference evidence="2 3" key="1">
    <citation type="journal article" date="2010" name="Nature">
        <title>Genome sequencing and analysis of the model grass Brachypodium distachyon.</title>
        <authorList>
            <consortium name="International Brachypodium Initiative"/>
        </authorList>
    </citation>
    <scope>NUCLEOTIDE SEQUENCE [LARGE SCALE GENOMIC DNA]</scope>
    <source>
        <strain evidence="2 3">Bd21</strain>
    </source>
</reference>
<organism evidence="2">
    <name type="scientific">Brachypodium distachyon</name>
    <name type="common">Purple false brome</name>
    <name type="synonym">Trachynia distachya</name>
    <dbReference type="NCBI Taxonomy" id="15368"/>
    <lineage>
        <taxon>Eukaryota</taxon>
        <taxon>Viridiplantae</taxon>
        <taxon>Streptophyta</taxon>
        <taxon>Embryophyta</taxon>
        <taxon>Tracheophyta</taxon>
        <taxon>Spermatophyta</taxon>
        <taxon>Magnoliopsida</taxon>
        <taxon>Liliopsida</taxon>
        <taxon>Poales</taxon>
        <taxon>Poaceae</taxon>
        <taxon>BOP clade</taxon>
        <taxon>Pooideae</taxon>
        <taxon>Stipodae</taxon>
        <taxon>Brachypodieae</taxon>
        <taxon>Brachypodium</taxon>
    </lineage>
</organism>
<accession>A0A2K2CS21</accession>
<dbReference type="AlphaFoldDB" id="A0A2K2CS21"/>
<gene>
    <name evidence="2" type="ORF">BRADI_4g33575v3</name>
</gene>
<dbReference type="EMBL" id="CM000883">
    <property type="protein sequence ID" value="PNT64826.1"/>
    <property type="molecule type" value="Genomic_DNA"/>
</dbReference>
<keyword evidence="4" id="KW-1185">Reference proteome</keyword>
<protein>
    <submittedName>
        <fullName evidence="2 3">Uncharacterized protein</fullName>
    </submittedName>
</protein>
<dbReference type="Gramene" id="PNT64826">
    <property type="protein sequence ID" value="PNT64826"/>
    <property type="gene ID" value="BRADI_4g33575v3"/>
</dbReference>
<evidence type="ECO:0000256" key="1">
    <source>
        <dbReference type="SAM" id="MobiDB-lite"/>
    </source>
</evidence>
<sequence length="113" mass="12494">MDLEASGHTDAASRAVWPMGRTNSKGDAKREASNLAFKEMLRGDTDHVGRLESPGPWDSSLVRVQAEDDTRSRCGLARSGCRLTILLIALIWSQFGCLFCNELCLCLPMRSKH</sequence>
<dbReference type="OrthoDB" id="693008at2759"/>
<name>A0A2K2CS21_BRADI</name>